<dbReference type="SUPFAM" id="SSF117916">
    <property type="entry name" value="Fe-S cluster assembly (FSCA) domain-like"/>
    <property type="match status" value="1"/>
</dbReference>
<evidence type="ECO:0000313" key="4">
    <source>
        <dbReference type="EMBL" id="KAK2174393.1"/>
    </source>
</evidence>
<evidence type="ECO:0000256" key="1">
    <source>
        <dbReference type="ARBA" id="ARBA00010381"/>
    </source>
</evidence>
<feature type="domain" description="MIP18 family-like" evidence="3">
    <location>
        <begin position="19"/>
        <end position="84"/>
    </location>
</feature>
<accession>A0AAD9KMP3</accession>
<protein>
    <recommendedName>
        <fullName evidence="3">MIP18 family-like domain-containing protein</fullName>
    </recommendedName>
</protein>
<dbReference type="FunFam" id="3.30.300.130:FF:000004">
    <property type="entry name" value="cytosolic iron-sulfur assembly component 2A"/>
    <property type="match status" value="1"/>
</dbReference>
<dbReference type="InterPro" id="IPR002744">
    <property type="entry name" value="MIP18-like"/>
</dbReference>
<comment type="caution">
    <text evidence="4">The sequence shown here is derived from an EMBL/GenBank/DDBJ whole genome shotgun (WGS) entry which is preliminary data.</text>
</comment>
<dbReference type="InterPro" id="IPR034904">
    <property type="entry name" value="FSCA_dom_sf"/>
</dbReference>
<dbReference type="Gene3D" id="6.10.250.1280">
    <property type="match status" value="1"/>
</dbReference>
<sequence length="140" mass="15826">MNEHLHGSLKAEAAELVGTVYDIIRTIRDPEKPETLEELNVVYEEGVSVCPLSLDSFVIVIEFKPTVPHCSLATLIGLCLRVKLLRCLPDKYKLDIYIKEGTHDTEKEINKQINDKERVAAALENPNLLEVVNRCVMEPE</sequence>
<keyword evidence="5" id="KW-1185">Reference proteome</keyword>
<keyword evidence="2" id="KW-0159">Chromosome partition</keyword>
<dbReference type="EMBL" id="JAODUO010000805">
    <property type="protein sequence ID" value="KAK2174393.1"/>
    <property type="molecule type" value="Genomic_DNA"/>
</dbReference>
<reference evidence="4" key="1">
    <citation type="journal article" date="2023" name="Mol. Biol. Evol.">
        <title>Third-Generation Sequencing Reveals the Adaptive Role of the Epigenome in Three Deep-Sea Polychaetes.</title>
        <authorList>
            <person name="Perez M."/>
            <person name="Aroh O."/>
            <person name="Sun Y."/>
            <person name="Lan Y."/>
            <person name="Juniper S.K."/>
            <person name="Young C.R."/>
            <person name="Angers B."/>
            <person name="Qian P.Y."/>
        </authorList>
    </citation>
    <scope>NUCLEOTIDE SEQUENCE</scope>
    <source>
        <strain evidence="4">R07B-5</strain>
    </source>
</reference>
<dbReference type="GO" id="GO:0051604">
    <property type="term" value="P:protein maturation"/>
    <property type="evidence" value="ECO:0007669"/>
    <property type="project" value="InterPro"/>
</dbReference>
<proteinExistence type="inferred from homology"/>
<dbReference type="InterPro" id="IPR039796">
    <property type="entry name" value="MIP18"/>
</dbReference>
<organism evidence="4 5">
    <name type="scientific">Ridgeia piscesae</name>
    <name type="common">Tubeworm</name>
    <dbReference type="NCBI Taxonomy" id="27915"/>
    <lineage>
        <taxon>Eukaryota</taxon>
        <taxon>Metazoa</taxon>
        <taxon>Spiralia</taxon>
        <taxon>Lophotrochozoa</taxon>
        <taxon>Annelida</taxon>
        <taxon>Polychaeta</taxon>
        <taxon>Sedentaria</taxon>
        <taxon>Canalipalpata</taxon>
        <taxon>Sabellida</taxon>
        <taxon>Siboglinidae</taxon>
        <taxon>Ridgeia</taxon>
    </lineage>
</organism>
<name>A0AAD9KMP3_RIDPI</name>
<comment type="similarity">
    <text evidence="1">Belongs to the MIP18 family.</text>
</comment>
<dbReference type="PANTHER" id="PTHR12377:SF2">
    <property type="entry name" value="CYTOSOLIC IRON-SULFUR ASSEMBLY COMPONENT 2A"/>
    <property type="match status" value="1"/>
</dbReference>
<dbReference type="PANTHER" id="PTHR12377">
    <property type="entry name" value="CYTOSOLIC IRON-SULFUR ASSEMBLY COMPONENT 2B-RELATED"/>
    <property type="match status" value="1"/>
</dbReference>
<evidence type="ECO:0000313" key="5">
    <source>
        <dbReference type="Proteomes" id="UP001209878"/>
    </source>
</evidence>
<evidence type="ECO:0000256" key="2">
    <source>
        <dbReference type="ARBA" id="ARBA00022829"/>
    </source>
</evidence>
<evidence type="ECO:0000259" key="3">
    <source>
        <dbReference type="Pfam" id="PF01883"/>
    </source>
</evidence>
<dbReference type="Proteomes" id="UP001209878">
    <property type="component" value="Unassembled WGS sequence"/>
</dbReference>
<gene>
    <name evidence="4" type="ORF">NP493_802g02026</name>
</gene>
<dbReference type="AlphaFoldDB" id="A0AAD9KMP3"/>
<dbReference type="Pfam" id="PF01883">
    <property type="entry name" value="FeS_assembly_P"/>
    <property type="match status" value="1"/>
</dbReference>
<dbReference type="Gene3D" id="3.30.300.130">
    <property type="entry name" value="Fe-S cluster assembly (FSCA)"/>
    <property type="match status" value="1"/>
</dbReference>
<dbReference type="GO" id="GO:0007059">
    <property type="term" value="P:chromosome segregation"/>
    <property type="evidence" value="ECO:0007669"/>
    <property type="project" value="UniProtKB-KW"/>
</dbReference>